<name>A0A8H6Y1C0_9AGAR</name>
<gene>
    <name evidence="2" type="ORF">MSAN_01621000</name>
</gene>
<dbReference type="AlphaFoldDB" id="A0A8H6Y1C0"/>
<feature type="region of interest" description="Disordered" evidence="1">
    <location>
        <begin position="1"/>
        <end position="32"/>
    </location>
</feature>
<proteinExistence type="predicted"/>
<dbReference type="EMBL" id="JACAZH010000014">
    <property type="protein sequence ID" value="KAF7350609.1"/>
    <property type="molecule type" value="Genomic_DNA"/>
</dbReference>
<comment type="caution">
    <text evidence="2">The sequence shown here is derived from an EMBL/GenBank/DDBJ whole genome shotgun (WGS) entry which is preliminary data.</text>
</comment>
<evidence type="ECO:0000313" key="3">
    <source>
        <dbReference type="Proteomes" id="UP000623467"/>
    </source>
</evidence>
<evidence type="ECO:0000256" key="1">
    <source>
        <dbReference type="SAM" id="MobiDB-lite"/>
    </source>
</evidence>
<evidence type="ECO:0000313" key="2">
    <source>
        <dbReference type="EMBL" id="KAF7350609.1"/>
    </source>
</evidence>
<organism evidence="2 3">
    <name type="scientific">Mycena sanguinolenta</name>
    <dbReference type="NCBI Taxonomy" id="230812"/>
    <lineage>
        <taxon>Eukaryota</taxon>
        <taxon>Fungi</taxon>
        <taxon>Dikarya</taxon>
        <taxon>Basidiomycota</taxon>
        <taxon>Agaricomycotina</taxon>
        <taxon>Agaricomycetes</taxon>
        <taxon>Agaricomycetidae</taxon>
        <taxon>Agaricales</taxon>
        <taxon>Marasmiineae</taxon>
        <taxon>Mycenaceae</taxon>
        <taxon>Mycena</taxon>
    </lineage>
</organism>
<reference evidence="2" key="1">
    <citation type="submission" date="2020-05" db="EMBL/GenBank/DDBJ databases">
        <title>Mycena genomes resolve the evolution of fungal bioluminescence.</title>
        <authorList>
            <person name="Tsai I.J."/>
        </authorList>
    </citation>
    <scope>NUCLEOTIDE SEQUENCE</scope>
    <source>
        <strain evidence="2">160909Yilan</strain>
    </source>
</reference>
<dbReference type="Proteomes" id="UP000623467">
    <property type="component" value="Unassembled WGS sequence"/>
</dbReference>
<sequence>MSRNILPASDAPISLRQQRAHPAAPISSHLDIGARLHPPSTMYAHTRHERASIQLLDDVCAHAGPIRPTSTRCNPRSRQLKRPLAVLLVIPGYQFLRPPAHNSRQATYNPLRITTFAEHRISIVTHSSPPPHSTLQTTGIPLQRGRPRVSQCIGHGHKRVKRPPPSQRAILRADKFSSSSMHWTTLWFYGTATPSCPSVMRCKALHESLYSARIFLSFILFAYNFSSVPLPGLRSAGIQRS</sequence>
<keyword evidence="3" id="KW-1185">Reference proteome</keyword>
<protein>
    <submittedName>
        <fullName evidence="2">Uncharacterized protein</fullName>
    </submittedName>
</protein>
<accession>A0A8H6Y1C0</accession>